<dbReference type="AlphaFoldDB" id="A0A364KZY6"/>
<protein>
    <recommendedName>
        <fullName evidence="2">C2H2-type domain-containing protein</fullName>
    </recommendedName>
</protein>
<sequence>MRLDKRSVEAAAESKQPLATEIRWIDKADPEVADIVEVDGHSSLEVQAFVNDIFDQYKNADETLAKKLGQLNLSNRRRLNEHSTVPKAEQPAKTHVRVSGFNSVVTFDESNEQIYVPIPFHYGDDWSPNNNGSKIPRRKESNVYMPPAPWQVRLEAPFKCALCKKIVTLRGHEAWMIHVYADLKAYICIHPLCDQSFEYYHLWAEHVLTSHFPGLKRYCLYCDSEINSTDRTSTRNAFVEHLVYNHWDLSDAERTAATLDTEKFILAPFNSFPCGICRRKNWKTWFEFAAHMARHLEEISLAALPDEMYSLDESPTARKYRPKKRQPQALEERADDLELSLNRRQHKHHEDQEESDLSEEDPDYVRVDREVTKAPLPSVKKPHRGSLRPRKVHEKVKESKQDQVAQEEPTSSPHVKFEDKTRDRDHRKHSSHDPSQSKSKAKGQPVQQYPSEDSRMDAMRSYYKAYQDQYEKPKAGGQGYEGYGYPAAYAYSNYYRGYPYAGESYDYNRVSYAGHSNDHANCRCQTCAVMREEYYGE</sequence>
<feature type="compositionally biased region" description="Basic and acidic residues" evidence="1">
    <location>
        <begin position="363"/>
        <end position="372"/>
    </location>
</feature>
<feature type="region of interest" description="Disordered" evidence="1">
    <location>
        <begin position="341"/>
        <end position="454"/>
    </location>
</feature>
<accession>A0A364KZY6</accession>
<proteinExistence type="predicted"/>
<dbReference type="STRING" id="1196081.A0A364KZY6"/>
<organism evidence="3 4">
    <name type="scientific">Talaromyces amestolkiae</name>
    <dbReference type="NCBI Taxonomy" id="1196081"/>
    <lineage>
        <taxon>Eukaryota</taxon>
        <taxon>Fungi</taxon>
        <taxon>Dikarya</taxon>
        <taxon>Ascomycota</taxon>
        <taxon>Pezizomycotina</taxon>
        <taxon>Eurotiomycetes</taxon>
        <taxon>Eurotiomycetidae</taxon>
        <taxon>Eurotiales</taxon>
        <taxon>Trichocomaceae</taxon>
        <taxon>Talaromyces</taxon>
        <taxon>Talaromyces sect. Talaromyces</taxon>
    </lineage>
</organism>
<dbReference type="SMART" id="SM00355">
    <property type="entry name" value="ZnF_C2H2"/>
    <property type="match status" value="3"/>
</dbReference>
<feature type="domain" description="C2H2-type" evidence="2">
    <location>
        <begin position="272"/>
        <end position="295"/>
    </location>
</feature>
<evidence type="ECO:0000313" key="4">
    <source>
        <dbReference type="Proteomes" id="UP000249363"/>
    </source>
</evidence>
<dbReference type="PANTHER" id="PTHR35391">
    <property type="entry name" value="C2H2-TYPE DOMAIN-CONTAINING PROTEIN-RELATED"/>
    <property type="match status" value="1"/>
</dbReference>
<comment type="caution">
    <text evidence="3">The sequence shown here is derived from an EMBL/GenBank/DDBJ whole genome shotgun (WGS) entry which is preliminary data.</text>
</comment>
<dbReference type="InterPro" id="IPR013087">
    <property type="entry name" value="Znf_C2H2_type"/>
</dbReference>
<feature type="domain" description="C2H2-type" evidence="2">
    <location>
        <begin position="186"/>
        <end position="211"/>
    </location>
</feature>
<reference evidence="3 4" key="1">
    <citation type="journal article" date="2017" name="Biotechnol. Biofuels">
        <title>Differential beta-glucosidase expression as a function of carbon source availability in Talaromyces amestolkiae: a genomic and proteomic approach.</title>
        <authorList>
            <person name="de Eugenio L.I."/>
            <person name="Mendez-Liter J.A."/>
            <person name="Nieto-Dominguez M."/>
            <person name="Alonso L."/>
            <person name="Gil-Munoz J."/>
            <person name="Barriuso J."/>
            <person name="Prieto A."/>
            <person name="Martinez M.J."/>
        </authorList>
    </citation>
    <scope>NUCLEOTIDE SEQUENCE [LARGE SCALE GENOMIC DNA]</scope>
    <source>
        <strain evidence="3 4">CIB</strain>
    </source>
</reference>
<evidence type="ECO:0000313" key="3">
    <source>
        <dbReference type="EMBL" id="RAO69094.1"/>
    </source>
</evidence>
<dbReference type="PANTHER" id="PTHR35391:SF7">
    <property type="entry name" value="C2H2-TYPE DOMAIN-CONTAINING PROTEIN"/>
    <property type="match status" value="1"/>
</dbReference>
<dbReference type="EMBL" id="MIKG01000009">
    <property type="protein sequence ID" value="RAO69094.1"/>
    <property type="molecule type" value="Genomic_DNA"/>
</dbReference>
<dbReference type="Pfam" id="PF26082">
    <property type="entry name" value="zf-C2H2_AcuF"/>
    <property type="match status" value="1"/>
</dbReference>
<keyword evidence="4" id="KW-1185">Reference proteome</keyword>
<name>A0A364KZY6_TALAM</name>
<dbReference type="GeneID" id="63794322"/>
<evidence type="ECO:0000259" key="2">
    <source>
        <dbReference type="SMART" id="SM00355"/>
    </source>
</evidence>
<gene>
    <name evidence="3" type="ORF">BHQ10_005106</name>
</gene>
<feature type="compositionally biased region" description="Basic and acidic residues" evidence="1">
    <location>
        <begin position="415"/>
        <end position="424"/>
    </location>
</feature>
<feature type="compositionally biased region" description="Basic residues" evidence="1">
    <location>
        <begin position="380"/>
        <end position="394"/>
    </location>
</feature>
<dbReference type="InterPro" id="IPR058925">
    <property type="entry name" value="zf-C2H2_AcuF"/>
</dbReference>
<dbReference type="RefSeq" id="XP_040733610.1">
    <property type="nucleotide sequence ID" value="XM_040877546.1"/>
</dbReference>
<dbReference type="Proteomes" id="UP000249363">
    <property type="component" value="Unassembled WGS sequence"/>
</dbReference>
<feature type="domain" description="C2H2-type" evidence="2">
    <location>
        <begin position="217"/>
        <end position="246"/>
    </location>
</feature>
<evidence type="ECO:0000256" key="1">
    <source>
        <dbReference type="SAM" id="MobiDB-lite"/>
    </source>
</evidence>
<feature type="compositionally biased region" description="Polar residues" evidence="1">
    <location>
        <begin position="402"/>
        <end position="413"/>
    </location>
</feature>
<dbReference type="OrthoDB" id="6133115at2759"/>
<feature type="compositionally biased region" description="Acidic residues" evidence="1">
    <location>
        <begin position="352"/>
        <end position="362"/>
    </location>
</feature>